<feature type="region of interest" description="Disordered" evidence="1">
    <location>
        <begin position="1"/>
        <end position="39"/>
    </location>
</feature>
<evidence type="ECO:0000313" key="2">
    <source>
        <dbReference type="EMBL" id="OYR62549.1"/>
    </source>
</evidence>
<dbReference type="Proteomes" id="UP000215731">
    <property type="component" value="Unassembled WGS sequence"/>
</dbReference>
<proteinExistence type="predicted"/>
<dbReference type="EMBL" id="NHOZ01000092">
    <property type="protein sequence ID" value="OYR62549.1"/>
    <property type="molecule type" value="Genomic_DNA"/>
</dbReference>
<evidence type="ECO:0000313" key="3">
    <source>
        <dbReference type="Proteomes" id="UP000215731"/>
    </source>
</evidence>
<reference evidence="2 3" key="1">
    <citation type="journal article" date="2014" name="Front. Microbiol.">
        <title>Population and genomic analysis of the genus Halorubrum.</title>
        <authorList>
            <person name="Fullmer M.S."/>
            <person name="Soucy S.M."/>
            <person name="Swithers K.S."/>
            <person name="Makkay A.M."/>
            <person name="Wheeler R."/>
            <person name="Ventosa A."/>
            <person name="Gogarten J.P."/>
            <person name="Papke R.T."/>
        </authorList>
    </citation>
    <scope>NUCLEOTIDE SEQUENCE [LARGE SCALE GENOMIC DNA]</scope>
    <source>
        <strain evidence="2 3">Ga36</strain>
    </source>
</reference>
<protein>
    <submittedName>
        <fullName evidence="2">Uncharacterized protein</fullName>
    </submittedName>
</protein>
<sequence length="256" mass="29788">MTVLDQVSTIEERHGKASDLAKDAEKTNERRKEAERKNNAFQSLRSKIEDIQSEYETLRKWRSLADAMGVAYDADAIDQLKRKMTTKLKTITETEFDGFEDDQEIRDLEADFVDYSAEIDDQQADIQQQIETRSDELLDELATKWTVLRIPDVGSEDDEQLIEEFQQFLRDHRDGNLQQVPAARYNELSEQYDDIRISFDVVQDEYDIGDEAMSELKKLLNNTQVTLAEIDEDVLKDLKNLSQFSQLLTIQFKEDT</sequence>
<dbReference type="RefSeq" id="WP_094553202.1">
    <property type="nucleotide sequence ID" value="NZ_NHOZ01000092.1"/>
</dbReference>
<dbReference type="AlphaFoldDB" id="A0A256J135"/>
<gene>
    <name evidence="2" type="ORF">DJ80_09900</name>
</gene>
<comment type="caution">
    <text evidence="2">The sequence shown here is derived from an EMBL/GenBank/DDBJ whole genome shotgun (WGS) entry which is preliminary data.</text>
</comment>
<accession>A0A256J135</accession>
<evidence type="ECO:0000256" key="1">
    <source>
        <dbReference type="SAM" id="MobiDB-lite"/>
    </source>
</evidence>
<feature type="compositionally biased region" description="Basic and acidic residues" evidence="1">
    <location>
        <begin position="10"/>
        <end position="38"/>
    </location>
</feature>
<name>A0A256J135_HALEZ</name>
<organism evidence="2 3">
    <name type="scientific">Halorubrum ezzemoulense</name>
    <name type="common">Halorubrum chaoviator</name>
    <dbReference type="NCBI Taxonomy" id="337243"/>
    <lineage>
        <taxon>Archaea</taxon>
        <taxon>Methanobacteriati</taxon>
        <taxon>Methanobacteriota</taxon>
        <taxon>Stenosarchaea group</taxon>
        <taxon>Halobacteria</taxon>
        <taxon>Halobacteriales</taxon>
        <taxon>Haloferacaceae</taxon>
        <taxon>Halorubrum</taxon>
    </lineage>
</organism>